<proteinExistence type="predicted"/>
<feature type="non-terminal residue" evidence="1">
    <location>
        <position position="1"/>
    </location>
</feature>
<sequence length="34" mass="3617">VALAPYIVRRAPQSGGPYVSRSYGGPEISLKTIL</sequence>
<organism evidence="1">
    <name type="scientific">marine metagenome</name>
    <dbReference type="NCBI Taxonomy" id="408172"/>
    <lineage>
        <taxon>unclassified sequences</taxon>
        <taxon>metagenomes</taxon>
        <taxon>ecological metagenomes</taxon>
    </lineage>
</organism>
<accession>A0A381YWG8</accession>
<gene>
    <name evidence="1" type="ORF">METZ01_LOCUS133691</name>
</gene>
<dbReference type="EMBL" id="UINC01019126">
    <property type="protein sequence ID" value="SVA80837.1"/>
    <property type="molecule type" value="Genomic_DNA"/>
</dbReference>
<name>A0A381YWG8_9ZZZZ</name>
<reference evidence="1" key="1">
    <citation type="submission" date="2018-05" db="EMBL/GenBank/DDBJ databases">
        <authorList>
            <person name="Lanie J.A."/>
            <person name="Ng W.-L."/>
            <person name="Kazmierczak K.M."/>
            <person name="Andrzejewski T.M."/>
            <person name="Davidsen T.M."/>
            <person name="Wayne K.J."/>
            <person name="Tettelin H."/>
            <person name="Glass J.I."/>
            <person name="Rusch D."/>
            <person name="Podicherti R."/>
            <person name="Tsui H.-C.T."/>
            <person name="Winkler M.E."/>
        </authorList>
    </citation>
    <scope>NUCLEOTIDE SEQUENCE</scope>
</reference>
<protein>
    <submittedName>
        <fullName evidence="1">Uncharacterized protein</fullName>
    </submittedName>
</protein>
<dbReference type="AlphaFoldDB" id="A0A381YWG8"/>
<evidence type="ECO:0000313" key="1">
    <source>
        <dbReference type="EMBL" id="SVA80837.1"/>
    </source>
</evidence>